<name>A0A4R7JB20_9ACTN</name>
<evidence type="ECO:0000259" key="1">
    <source>
        <dbReference type="Pfam" id="PF05368"/>
    </source>
</evidence>
<dbReference type="InterPro" id="IPR008030">
    <property type="entry name" value="NmrA-like"/>
</dbReference>
<dbReference type="Pfam" id="PF05368">
    <property type="entry name" value="NmrA"/>
    <property type="match status" value="1"/>
</dbReference>
<keyword evidence="3" id="KW-1185">Reference proteome</keyword>
<dbReference type="InterPro" id="IPR051604">
    <property type="entry name" value="Ergot_Alk_Oxidoreductase"/>
</dbReference>
<dbReference type="AlphaFoldDB" id="A0A4R7JB20"/>
<reference evidence="2 3" key="1">
    <citation type="submission" date="2019-03" db="EMBL/GenBank/DDBJ databases">
        <title>Genomic Encyclopedia of Archaeal and Bacterial Type Strains, Phase II (KMG-II): from individual species to whole genera.</title>
        <authorList>
            <person name="Goeker M."/>
        </authorList>
    </citation>
    <scope>NUCLEOTIDE SEQUENCE [LARGE SCALE GENOMIC DNA]</scope>
    <source>
        <strain evidence="2 3">DSM 24323</strain>
    </source>
</reference>
<feature type="domain" description="NmrA-like" evidence="1">
    <location>
        <begin position="4"/>
        <end position="227"/>
    </location>
</feature>
<dbReference type="PANTHER" id="PTHR43162">
    <property type="match status" value="1"/>
</dbReference>
<dbReference type="OrthoDB" id="3250520at2"/>
<protein>
    <submittedName>
        <fullName evidence="2">Uncharacterized protein YbjT (DUF2867 family)</fullName>
    </submittedName>
</protein>
<dbReference type="EMBL" id="SOAW01000001">
    <property type="protein sequence ID" value="TDT33783.1"/>
    <property type="molecule type" value="Genomic_DNA"/>
</dbReference>
<dbReference type="SUPFAM" id="SSF51735">
    <property type="entry name" value="NAD(P)-binding Rossmann-fold domains"/>
    <property type="match status" value="1"/>
</dbReference>
<dbReference type="Proteomes" id="UP000295371">
    <property type="component" value="Unassembled WGS sequence"/>
</dbReference>
<comment type="caution">
    <text evidence="2">The sequence shown here is derived from an EMBL/GenBank/DDBJ whole genome shotgun (WGS) entry which is preliminary data.</text>
</comment>
<sequence>MRTLVIGAAGHAAGEVVPALHSRGAWVRGMVRRDAQRALVQSRGAAEVVLGDLRDRRTIDSAMADIQAVFYIAPAFLPDEAAVGVQVIDAAVRAGVRRVVFSSVIHPSLSLINHRAKAPVEEALYDSGLEYTVLQPALFFQNFAGGWERTLATGVLAEPWSSRTRFSRVDYRDVADAAAIALTEDRLLAGTYELAAPGHLDRHDVAALIGEVTGRRIRAERTDPAQLDVAEPMRAMFSHYDHAGLLSNPLALAIILQRDPRTLRDYFEQLNSANPIDDPTAEQEQS</sequence>
<dbReference type="Gene3D" id="3.90.25.10">
    <property type="entry name" value="UDP-galactose 4-epimerase, domain 1"/>
    <property type="match status" value="1"/>
</dbReference>
<evidence type="ECO:0000313" key="2">
    <source>
        <dbReference type="EMBL" id="TDT33783.1"/>
    </source>
</evidence>
<dbReference type="PANTHER" id="PTHR43162:SF1">
    <property type="entry name" value="PRESTALK A DIFFERENTIATION PROTEIN A"/>
    <property type="match status" value="1"/>
</dbReference>
<accession>A0A4R7JB20</accession>
<dbReference type="InterPro" id="IPR036291">
    <property type="entry name" value="NAD(P)-bd_dom_sf"/>
</dbReference>
<gene>
    <name evidence="2" type="ORF">CLV29_1413</name>
</gene>
<evidence type="ECO:0000313" key="3">
    <source>
        <dbReference type="Proteomes" id="UP000295371"/>
    </source>
</evidence>
<dbReference type="RefSeq" id="WP_133754235.1">
    <property type="nucleotide sequence ID" value="NZ_SOAW01000001.1"/>
</dbReference>
<dbReference type="Gene3D" id="3.40.50.720">
    <property type="entry name" value="NAD(P)-binding Rossmann-like Domain"/>
    <property type="match status" value="1"/>
</dbReference>
<organism evidence="2 3">
    <name type="scientific">Naumannella halotolerans</name>
    <dbReference type="NCBI Taxonomy" id="993414"/>
    <lineage>
        <taxon>Bacteria</taxon>
        <taxon>Bacillati</taxon>
        <taxon>Actinomycetota</taxon>
        <taxon>Actinomycetes</taxon>
        <taxon>Propionibacteriales</taxon>
        <taxon>Propionibacteriaceae</taxon>
        <taxon>Naumannella</taxon>
    </lineage>
</organism>
<proteinExistence type="predicted"/>